<sequence>MTLWDLKQGTSATVESFCTALQSEYRTRLSELGFHPGEHIACVLSPSLGAPKLYRVNNTVYSLDDSVASLITVA</sequence>
<accession>A0ABY5TPF7</accession>
<keyword evidence="1" id="KW-0408">Iron</keyword>
<dbReference type="Gene3D" id="2.30.30.90">
    <property type="match status" value="1"/>
</dbReference>
<dbReference type="InterPro" id="IPR038157">
    <property type="entry name" value="FeoA_core_dom"/>
</dbReference>
<organism evidence="3 4">
    <name type="scientific">SAR92 clade bacterium H455</name>
    <dbReference type="NCBI Taxonomy" id="2974818"/>
    <lineage>
        <taxon>Bacteria</taxon>
        <taxon>Pseudomonadati</taxon>
        <taxon>Pseudomonadota</taxon>
        <taxon>Gammaproteobacteria</taxon>
        <taxon>Cellvibrionales</taxon>
        <taxon>Porticoccaceae</taxon>
        <taxon>SAR92 clade</taxon>
    </lineage>
</organism>
<protein>
    <submittedName>
        <fullName evidence="3">Ferrous iron transport protein A</fullName>
    </submittedName>
</protein>
<dbReference type="InterPro" id="IPR008988">
    <property type="entry name" value="Transcriptional_repressor_C"/>
</dbReference>
<gene>
    <name evidence="3" type="ORF">NYF23_08295</name>
</gene>
<dbReference type="Pfam" id="PF04023">
    <property type="entry name" value="FeoA"/>
    <property type="match status" value="1"/>
</dbReference>
<evidence type="ECO:0000313" key="4">
    <source>
        <dbReference type="Proteomes" id="UP001059934"/>
    </source>
</evidence>
<dbReference type="SMART" id="SM00899">
    <property type="entry name" value="FeoA"/>
    <property type="match status" value="1"/>
</dbReference>
<dbReference type="Proteomes" id="UP001059934">
    <property type="component" value="Chromosome"/>
</dbReference>
<reference evidence="3" key="1">
    <citation type="submission" date="2022-08" db="EMBL/GenBank/DDBJ databases">
        <title>Catabolic pathway analysis in culturable SAR92 clade bacteria reveals their overlooked roles in DMSP degradation in coastal seas.</title>
        <authorList>
            <person name="He X."/>
            <person name="Zhang X."/>
            <person name="Zhang Y."/>
        </authorList>
    </citation>
    <scope>NUCLEOTIDE SEQUENCE</scope>
    <source>
        <strain evidence="3">H455</strain>
    </source>
</reference>
<dbReference type="InterPro" id="IPR007167">
    <property type="entry name" value="Fe-transptr_FeoA-like"/>
</dbReference>
<dbReference type="EMBL" id="CP103416">
    <property type="protein sequence ID" value="UVW34034.1"/>
    <property type="molecule type" value="Genomic_DNA"/>
</dbReference>
<evidence type="ECO:0000256" key="1">
    <source>
        <dbReference type="ARBA" id="ARBA00023004"/>
    </source>
</evidence>
<evidence type="ECO:0000313" key="3">
    <source>
        <dbReference type="EMBL" id="UVW34034.1"/>
    </source>
</evidence>
<dbReference type="SUPFAM" id="SSF50037">
    <property type="entry name" value="C-terminal domain of transcriptional repressors"/>
    <property type="match status" value="1"/>
</dbReference>
<proteinExistence type="predicted"/>
<evidence type="ECO:0000259" key="2">
    <source>
        <dbReference type="SMART" id="SM00899"/>
    </source>
</evidence>
<name>A0ABY5TPF7_9GAMM</name>
<feature type="domain" description="Ferrous iron transporter FeoA-like" evidence="2">
    <location>
        <begin position="1"/>
        <end position="74"/>
    </location>
</feature>
<keyword evidence="4" id="KW-1185">Reference proteome</keyword>